<feature type="transmembrane region" description="Helical" evidence="8">
    <location>
        <begin position="12"/>
        <end position="31"/>
    </location>
</feature>
<dbReference type="InterPro" id="IPR026392">
    <property type="entry name" value="Exo/Archaeosortase_dom"/>
</dbReference>
<organism evidence="9 10">
    <name type="scientific">Candidatus Syntropharchaeum caldarium</name>
    <dbReference type="NCBI Taxonomy" id="1838285"/>
    <lineage>
        <taxon>Archaea</taxon>
        <taxon>Methanobacteriati</taxon>
        <taxon>Methanobacteriota</taxon>
        <taxon>Stenosarchaea group</taxon>
        <taxon>Methanomicrobia</taxon>
        <taxon>Methanosarcinales</taxon>
        <taxon>ANME-2 cluster</taxon>
        <taxon>Candidatus Syntropharchaeum</taxon>
    </lineage>
</organism>
<dbReference type="Pfam" id="PF09721">
    <property type="entry name" value="Exosortase_EpsH"/>
    <property type="match status" value="1"/>
</dbReference>
<dbReference type="GO" id="GO:0008233">
    <property type="term" value="F:peptidase activity"/>
    <property type="evidence" value="ECO:0007669"/>
    <property type="project" value="UniProtKB-KW"/>
</dbReference>
<dbReference type="InterPro" id="IPR013426">
    <property type="entry name" value="EpsH-like"/>
</dbReference>
<feature type="transmembrane region" description="Helical" evidence="8">
    <location>
        <begin position="77"/>
        <end position="107"/>
    </location>
</feature>
<evidence type="ECO:0000256" key="5">
    <source>
        <dbReference type="ARBA" id="ARBA00022801"/>
    </source>
</evidence>
<feature type="transmembrane region" description="Helical" evidence="8">
    <location>
        <begin position="113"/>
        <end position="129"/>
    </location>
</feature>
<keyword evidence="2" id="KW-1003">Cell membrane</keyword>
<feature type="transmembrane region" description="Helical" evidence="8">
    <location>
        <begin position="206"/>
        <end position="226"/>
    </location>
</feature>
<gene>
    <name evidence="9" type="ORF">SCAL_000084</name>
</gene>
<keyword evidence="6 8" id="KW-1133">Transmembrane helix</keyword>
<keyword evidence="10" id="KW-1185">Reference proteome</keyword>
<dbReference type="STRING" id="1838285.SCAL_000084"/>
<evidence type="ECO:0000256" key="4">
    <source>
        <dbReference type="ARBA" id="ARBA00022692"/>
    </source>
</evidence>
<keyword evidence="3" id="KW-0645">Protease</keyword>
<evidence type="ECO:0000313" key="9">
    <source>
        <dbReference type="EMBL" id="OFV68408.1"/>
    </source>
</evidence>
<evidence type="ECO:0000256" key="2">
    <source>
        <dbReference type="ARBA" id="ARBA00022475"/>
    </source>
</evidence>
<evidence type="ECO:0000313" key="10">
    <source>
        <dbReference type="Proteomes" id="UP000186940"/>
    </source>
</evidence>
<evidence type="ECO:0000256" key="7">
    <source>
        <dbReference type="ARBA" id="ARBA00023136"/>
    </source>
</evidence>
<evidence type="ECO:0000256" key="1">
    <source>
        <dbReference type="ARBA" id="ARBA00004651"/>
    </source>
</evidence>
<dbReference type="EMBL" id="LYOS01000001">
    <property type="protein sequence ID" value="OFV68408.1"/>
    <property type="molecule type" value="Genomic_DNA"/>
</dbReference>
<dbReference type="GO" id="GO:0006508">
    <property type="term" value="P:proteolysis"/>
    <property type="evidence" value="ECO:0007669"/>
    <property type="project" value="UniProtKB-KW"/>
</dbReference>
<feature type="transmembrane region" description="Helical" evidence="8">
    <location>
        <begin position="246"/>
        <end position="266"/>
    </location>
</feature>
<accession>A0A1F2PAZ9</accession>
<keyword evidence="4 8" id="KW-0812">Transmembrane</keyword>
<dbReference type="GO" id="GO:0005886">
    <property type="term" value="C:plasma membrane"/>
    <property type="evidence" value="ECO:0007669"/>
    <property type="project" value="UniProtKB-SubCell"/>
</dbReference>
<dbReference type="NCBIfam" id="TIGR02602">
    <property type="entry name" value="8TM_EpsH"/>
    <property type="match status" value="1"/>
</dbReference>
<dbReference type="Proteomes" id="UP000186940">
    <property type="component" value="Unassembled WGS sequence"/>
</dbReference>
<keyword evidence="7 8" id="KW-0472">Membrane</keyword>
<feature type="transmembrane region" description="Helical" evidence="8">
    <location>
        <begin position="37"/>
        <end position="56"/>
    </location>
</feature>
<comment type="caution">
    <text evidence="9">The sequence shown here is derived from an EMBL/GenBank/DDBJ whole genome shotgun (WGS) entry which is preliminary data.</text>
</comment>
<keyword evidence="5" id="KW-0378">Hydrolase</keyword>
<feature type="transmembrane region" description="Helical" evidence="8">
    <location>
        <begin position="174"/>
        <end position="199"/>
    </location>
</feature>
<comment type="subcellular location">
    <subcellularLocation>
        <location evidence="1">Cell membrane</location>
        <topology evidence="1">Multi-pass membrane protein</topology>
    </subcellularLocation>
</comment>
<evidence type="ECO:0000256" key="6">
    <source>
        <dbReference type="ARBA" id="ARBA00022989"/>
    </source>
</evidence>
<protein>
    <submittedName>
        <fullName evidence="9">Membrane protein containing Exosortase, EpsH, 8 transmembrane domain protein</fullName>
    </submittedName>
</protein>
<evidence type="ECO:0000256" key="3">
    <source>
        <dbReference type="ARBA" id="ARBA00022670"/>
    </source>
</evidence>
<dbReference type="AlphaFoldDB" id="A0A1F2PAZ9"/>
<name>A0A1F2PAZ9_9EURY</name>
<sequence>MDIQKSDNKIWPLGLIISTVVLYFGSFKWLLTSWLTLDAYSHGFLIPIISFFLIWQKRDILSGADDQKSPMLFILGLIIYVVGQFTGAIFLTTVSMIPFLLGLVLLFKGAQQMRVLIFPVCFLIFAIPLPDLDGIMLTLQGISTVLATGISHLLGVESSHDGCQILMNGAIFEVAPACSGFNSIVSLFTVVTLLAYLIPDPLTDKVILLIATLPLAIFTNGLRIAITLLVASNFGVEAGMRYFHDWGGITFFVIALVSIFILLEVLRWIRKISTKP</sequence>
<evidence type="ECO:0000256" key="8">
    <source>
        <dbReference type="SAM" id="Phobius"/>
    </source>
</evidence>
<reference evidence="9" key="1">
    <citation type="submission" date="2016-05" db="EMBL/GenBank/DDBJ databases">
        <title>Microbial consortia oxidize butane by reversing methanogenesis.</title>
        <authorList>
            <person name="Laso-Perez R."/>
            <person name="Richter M."/>
            <person name="Wegener G."/>
            <person name="Musat F."/>
        </authorList>
    </citation>
    <scope>NUCLEOTIDE SEQUENCE [LARGE SCALE GENOMIC DNA]</scope>
    <source>
        <strain evidence="9">BOX2</strain>
    </source>
</reference>
<dbReference type="InterPro" id="IPR019127">
    <property type="entry name" value="Exosortase"/>
</dbReference>
<proteinExistence type="predicted"/>
<dbReference type="NCBIfam" id="TIGR04178">
    <property type="entry name" value="exo_archaeo"/>
    <property type="match status" value="1"/>
</dbReference>